<organism evidence="1">
    <name type="scientific">Enterovibrio sp. FF_113</name>
    <dbReference type="NCBI Taxonomy" id="1660266"/>
    <lineage>
        <taxon>Bacteria</taxon>
        <taxon>Pseudomonadati</taxon>
        <taxon>Pseudomonadota</taxon>
        <taxon>Gammaproteobacteria</taxon>
        <taxon>Vibrionales</taxon>
        <taxon>Vibrionaceae</taxon>
        <taxon>Enterovibrio</taxon>
    </lineage>
</organism>
<sequence length="71" mass="8044">MAITRATIENMIQKCVDAELEVLAGKTVTYGGRSVGMESLSEIRAARREWERKLLSLNRRGQPSYKVARFT</sequence>
<dbReference type="EMBL" id="KP795616">
    <property type="protein sequence ID" value="AKN38793.1"/>
    <property type="molecule type" value="Genomic_DNA"/>
</dbReference>
<dbReference type="AlphaFoldDB" id="A0A0H3ZQY4"/>
<protein>
    <submittedName>
        <fullName evidence="1">Phage protein</fullName>
    </submittedName>
</protein>
<reference evidence="1" key="1">
    <citation type="journal article" date="2015" name="MBio">
        <title>Eco-Evolutionary Dynamics of Episomes among Ecologically Cohesive Bacterial Populations.</title>
        <authorList>
            <person name="Xue H."/>
            <person name="Cordero O.X."/>
            <person name="Camas F.M."/>
            <person name="Trimble W."/>
            <person name="Meyer F."/>
            <person name="Guglielmini J."/>
            <person name="Rocha E.P."/>
            <person name="Polz M.F."/>
        </authorList>
    </citation>
    <scope>NUCLEOTIDE SEQUENCE</scope>
    <source>
        <strain evidence="1">FF_113</strain>
    </source>
</reference>
<proteinExistence type="predicted"/>
<accession>A0A0H3ZQY4</accession>
<name>A0A0H3ZQY4_9GAMM</name>
<evidence type="ECO:0000313" key="1">
    <source>
        <dbReference type="EMBL" id="AKN38793.1"/>
    </source>
</evidence>